<keyword evidence="5" id="KW-1185">Reference proteome</keyword>
<dbReference type="EMBL" id="CAJOBA010009964">
    <property type="protein sequence ID" value="CAF3863608.1"/>
    <property type="molecule type" value="Genomic_DNA"/>
</dbReference>
<dbReference type="EMBL" id="CAJNOK010009944">
    <property type="protein sequence ID" value="CAF1102342.1"/>
    <property type="molecule type" value="Genomic_DNA"/>
</dbReference>
<dbReference type="AlphaFoldDB" id="A0A815JUU2"/>
<sequence>MICGCVLLIALLSLAVYYFRHRLREQRPRAYSKASFDPLPDISKFRDTLPFTCQDPLANSSTNNIFDKQIPSQGNAILA</sequence>
<dbReference type="Proteomes" id="UP000663829">
    <property type="component" value="Unassembled WGS sequence"/>
</dbReference>
<name>A0A815JUU2_9BILA</name>
<accession>A0A815JUU2</accession>
<evidence type="ECO:0000313" key="1">
    <source>
        <dbReference type="EMBL" id="CAF1102342.1"/>
    </source>
</evidence>
<evidence type="ECO:0000313" key="5">
    <source>
        <dbReference type="Proteomes" id="UP000663829"/>
    </source>
</evidence>
<dbReference type="Proteomes" id="UP000681722">
    <property type="component" value="Unassembled WGS sequence"/>
</dbReference>
<proteinExistence type="predicted"/>
<protein>
    <submittedName>
        <fullName evidence="2">Uncharacterized protein</fullName>
    </submittedName>
</protein>
<gene>
    <name evidence="2" type="ORF">GPM918_LOCUS32460</name>
    <name evidence="1" type="ORF">OVA965_LOCUS19354</name>
    <name evidence="4" type="ORF">SRO942_LOCUS33132</name>
    <name evidence="3" type="ORF">TMI583_LOCUS19367</name>
</gene>
<organism evidence="2 5">
    <name type="scientific">Didymodactylos carnosus</name>
    <dbReference type="NCBI Taxonomy" id="1234261"/>
    <lineage>
        <taxon>Eukaryota</taxon>
        <taxon>Metazoa</taxon>
        <taxon>Spiralia</taxon>
        <taxon>Gnathifera</taxon>
        <taxon>Rotifera</taxon>
        <taxon>Eurotatoria</taxon>
        <taxon>Bdelloidea</taxon>
        <taxon>Philodinida</taxon>
        <taxon>Philodinidae</taxon>
        <taxon>Didymodactylos</taxon>
    </lineage>
</organism>
<evidence type="ECO:0000313" key="2">
    <source>
        <dbReference type="EMBL" id="CAF1383859.1"/>
    </source>
</evidence>
<reference evidence="2" key="1">
    <citation type="submission" date="2021-02" db="EMBL/GenBank/DDBJ databases">
        <authorList>
            <person name="Nowell W R."/>
        </authorList>
    </citation>
    <scope>NUCLEOTIDE SEQUENCE</scope>
</reference>
<evidence type="ECO:0000313" key="4">
    <source>
        <dbReference type="EMBL" id="CAF4278955.1"/>
    </source>
</evidence>
<comment type="caution">
    <text evidence="2">The sequence shown here is derived from an EMBL/GenBank/DDBJ whole genome shotgun (WGS) entry which is preliminary data.</text>
</comment>
<dbReference type="EMBL" id="CAJOBC010081991">
    <property type="protein sequence ID" value="CAF4278955.1"/>
    <property type="molecule type" value="Genomic_DNA"/>
</dbReference>
<dbReference type="EMBL" id="CAJNOQ010016587">
    <property type="protein sequence ID" value="CAF1383859.1"/>
    <property type="molecule type" value="Genomic_DNA"/>
</dbReference>
<dbReference type="Proteomes" id="UP000682733">
    <property type="component" value="Unassembled WGS sequence"/>
</dbReference>
<dbReference type="Proteomes" id="UP000677228">
    <property type="component" value="Unassembled WGS sequence"/>
</dbReference>
<evidence type="ECO:0000313" key="3">
    <source>
        <dbReference type="EMBL" id="CAF3863608.1"/>
    </source>
</evidence>